<sequence length="367" mass="39615">MDLGSECSVIEFLEANESPLHTIPRVDVNEIKDTHVDDCKSKDIGPCTNDTQTQRLSTDQSVGTGDFTADNHVNGPDGIVHLSPSPAKSTTKGYGLKKWRRIKREIVKDPTAVIDGSKVLKRGLSGSENPTKPQHIESTEIKQNSGPYIRPVNTLKNVNVARGFVMHSPGSDSTEVCEYRSSKSSTAASMPQGLPAVLGKKPRAESVNIKKEGSSSSIGSDSRSSNFGVLSTPCAVTSNGKQSGNSLNLDGKNVDEAHEGEDQINDEVQTGYGKENSGEIEELSPDDLAADLSREAKEEKCENRRLSPNQDPLVISILSLRSVQEALESGGCVILILTLISLRRGFTNVFCSFLCNPALWSYHLVCS</sequence>
<dbReference type="Proteomes" id="UP000436088">
    <property type="component" value="Unassembled WGS sequence"/>
</dbReference>
<dbReference type="AlphaFoldDB" id="A0A6A2YID4"/>
<dbReference type="PANTHER" id="PTHR34562">
    <property type="entry name" value="WPP DOMAIN-INTERACTING PROTEIN 2"/>
    <property type="match status" value="1"/>
</dbReference>
<feature type="region of interest" description="Disordered" evidence="1">
    <location>
        <begin position="258"/>
        <end position="286"/>
    </location>
</feature>
<reference evidence="2" key="1">
    <citation type="submission" date="2019-09" db="EMBL/GenBank/DDBJ databases">
        <title>Draft genome information of white flower Hibiscus syriacus.</title>
        <authorList>
            <person name="Kim Y.-M."/>
        </authorList>
    </citation>
    <scope>NUCLEOTIDE SEQUENCE [LARGE SCALE GENOMIC DNA]</scope>
    <source>
        <strain evidence="2">YM2019G1</strain>
    </source>
</reference>
<keyword evidence="3" id="KW-1185">Reference proteome</keyword>
<evidence type="ECO:0000313" key="3">
    <source>
        <dbReference type="Proteomes" id="UP000436088"/>
    </source>
</evidence>
<dbReference type="EMBL" id="VEPZ02001345">
    <property type="protein sequence ID" value="KAE8678049.1"/>
    <property type="molecule type" value="Genomic_DNA"/>
</dbReference>
<proteinExistence type="predicted"/>
<feature type="compositionally biased region" description="Low complexity" evidence="1">
    <location>
        <begin position="214"/>
        <end position="225"/>
    </location>
</feature>
<dbReference type="PANTHER" id="PTHR34562:SF8">
    <property type="entry name" value="WPP DOMAIN-INTERACTING PROTEIN 1"/>
    <property type="match status" value="1"/>
</dbReference>
<evidence type="ECO:0000313" key="2">
    <source>
        <dbReference type="EMBL" id="KAE8678049.1"/>
    </source>
</evidence>
<evidence type="ECO:0000256" key="1">
    <source>
        <dbReference type="SAM" id="MobiDB-lite"/>
    </source>
</evidence>
<protein>
    <submittedName>
        <fullName evidence="2">High mobility group family</fullName>
    </submittedName>
</protein>
<feature type="region of interest" description="Disordered" evidence="1">
    <location>
        <begin position="123"/>
        <end position="148"/>
    </location>
</feature>
<dbReference type="InterPro" id="IPR044696">
    <property type="entry name" value="WIP1/2/3"/>
</dbReference>
<feature type="region of interest" description="Disordered" evidence="1">
    <location>
        <begin position="169"/>
        <end position="225"/>
    </location>
</feature>
<name>A0A6A2YID4_HIBSY</name>
<feature type="compositionally biased region" description="Basic and acidic residues" evidence="1">
    <location>
        <begin position="202"/>
        <end position="213"/>
    </location>
</feature>
<accession>A0A6A2YID4</accession>
<organism evidence="2 3">
    <name type="scientific">Hibiscus syriacus</name>
    <name type="common">Rose of Sharon</name>
    <dbReference type="NCBI Taxonomy" id="106335"/>
    <lineage>
        <taxon>Eukaryota</taxon>
        <taxon>Viridiplantae</taxon>
        <taxon>Streptophyta</taxon>
        <taxon>Embryophyta</taxon>
        <taxon>Tracheophyta</taxon>
        <taxon>Spermatophyta</taxon>
        <taxon>Magnoliopsida</taxon>
        <taxon>eudicotyledons</taxon>
        <taxon>Gunneridae</taxon>
        <taxon>Pentapetalae</taxon>
        <taxon>rosids</taxon>
        <taxon>malvids</taxon>
        <taxon>Malvales</taxon>
        <taxon>Malvaceae</taxon>
        <taxon>Malvoideae</taxon>
        <taxon>Hibiscus</taxon>
    </lineage>
</organism>
<comment type="caution">
    <text evidence="2">The sequence shown here is derived from an EMBL/GenBank/DDBJ whole genome shotgun (WGS) entry which is preliminary data.</text>
</comment>
<gene>
    <name evidence="2" type="ORF">F3Y22_tig00111445pilonHSYRG00032</name>
</gene>